<dbReference type="AlphaFoldDB" id="A0AA35Y423"/>
<evidence type="ECO:0000259" key="5">
    <source>
        <dbReference type="PROSITE" id="PS50931"/>
    </source>
</evidence>
<feature type="domain" description="HTH lysR-type" evidence="5">
    <location>
        <begin position="1"/>
        <end position="59"/>
    </location>
</feature>
<dbReference type="RefSeq" id="WP_289843621.1">
    <property type="nucleotide sequence ID" value="NZ_CATKSH010000014.1"/>
</dbReference>
<dbReference type="SUPFAM" id="SSF53850">
    <property type="entry name" value="Periplasmic binding protein-like II"/>
    <property type="match status" value="1"/>
</dbReference>
<keyword evidence="7" id="KW-1185">Reference proteome</keyword>
<dbReference type="InterPro" id="IPR058163">
    <property type="entry name" value="LysR-type_TF_proteobact-type"/>
</dbReference>
<keyword evidence="2" id="KW-0805">Transcription regulation</keyword>
<dbReference type="InterPro" id="IPR000847">
    <property type="entry name" value="LysR_HTH_N"/>
</dbReference>
<dbReference type="SUPFAM" id="SSF46785">
    <property type="entry name" value="Winged helix' DNA-binding domain"/>
    <property type="match status" value="1"/>
</dbReference>
<comment type="caution">
    <text evidence="6">The sequence shown here is derived from an EMBL/GenBank/DDBJ whole genome shotgun (WGS) entry which is preliminary data.</text>
</comment>
<dbReference type="GO" id="GO:0006351">
    <property type="term" value="P:DNA-templated transcription"/>
    <property type="evidence" value="ECO:0007669"/>
    <property type="project" value="TreeGrafter"/>
</dbReference>
<dbReference type="InterPro" id="IPR036390">
    <property type="entry name" value="WH_DNA-bd_sf"/>
</dbReference>
<dbReference type="Pfam" id="PF03466">
    <property type="entry name" value="LysR_substrate"/>
    <property type="match status" value="1"/>
</dbReference>
<reference evidence="6" key="1">
    <citation type="submission" date="2023-03" db="EMBL/GenBank/DDBJ databases">
        <authorList>
            <person name="Cleenwerck I."/>
        </authorList>
    </citation>
    <scope>NUCLEOTIDE SEQUENCE</scope>
    <source>
        <strain evidence="6">LMG 32879</strain>
    </source>
</reference>
<dbReference type="Gene3D" id="1.10.10.10">
    <property type="entry name" value="Winged helix-like DNA-binding domain superfamily/Winged helix DNA-binding domain"/>
    <property type="match status" value="1"/>
</dbReference>
<sequence length="298" mass="33360">MDRIDVLRIFVRVVETRSFTRAADSLQMPRSTVSSAIQTLEARMGTRLLARTTRSVSPTPNGSIFHTHCLRLIADMDEAERLFLDEASHVTGLVRVDLPGRIGRLIVCPALPEFLERHPDIEVELGMSDRVVNLVENAIDCVLRVGPLEDSSLVVRKLGELTLINVASPAYLARHGMPRSPNDLPEHVAVRYASPSTGRIEDWEWMDGDTPRRVLMRGRVTVNSAEALIACAIAGLGLIQIPAYDVRDQLQAGTLVEVLGAWRSEALPISLLYPHRQHLSRRVRLFSDWLENVLRAWL</sequence>
<dbReference type="InterPro" id="IPR036388">
    <property type="entry name" value="WH-like_DNA-bd_sf"/>
</dbReference>
<dbReference type="PANTHER" id="PTHR30537">
    <property type="entry name" value="HTH-TYPE TRANSCRIPTIONAL REGULATOR"/>
    <property type="match status" value="1"/>
</dbReference>
<dbReference type="Proteomes" id="UP001176960">
    <property type="component" value="Unassembled WGS sequence"/>
</dbReference>
<dbReference type="PROSITE" id="PS50931">
    <property type="entry name" value="HTH_LYSR"/>
    <property type="match status" value="1"/>
</dbReference>
<evidence type="ECO:0000256" key="4">
    <source>
        <dbReference type="ARBA" id="ARBA00023163"/>
    </source>
</evidence>
<keyword evidence="4" id="KW-0804">Transcription</keyword>
<keyword evidence="3" id="KW-0238">DNA-binding</keyword>
<dbReference type="FunFam" id="1.10.10.10:FF:000001">
    <property type="entry name" value="LysR family transcriptional regulator"/>
    <property type="match status" value="1"/>
</dbReference>
<dbReference type="Gene3D" id="3.40.190.290">
    <property type="match status" value="1"/>
</dbReference>
<dbReference type="GO" id="GO:0003700">
    <property type="term" value="F:DNA-binding transcription factor activity"/>
    <property type="evidence" value="ECO:0007669"/>
    <property type="project" value="InterPro"/>
</dbReference>
<dbReference type="PANTHER" id="PTHR30537:SF72">
    <property type="entry name" value="LYSR FAMILY TRANSCRIPTIONAL REGULATOR"/>
    <property type="match status" value="1"/>
</dbReference>
<evidence type="ECO:0000313" key="7">
    <source>
        <dbReference type="Proteomes" id="UP001176960"/>
    </source>
</evidence>
<evidence type="ECO:0000313" key="6">
    <source>
        <dbReference type="EMBL" id="CAI9121406.1"/>
    </source>
</evidence>
<evidence type="ECO:0000256" key="2">
    <source>
        <dbReference type="ARBA" id="ARBA00023015"/>
    </source>
</evidence>
<evidence type="ECO:0000256" key="1">
    <source>
        <dbReference type="ARBA" id="ARBA00009437"/>
    </source>
</evidence>
<dbReference type="CDD" id="cd08472">
    <property type="entry name" value="PBP2_CrgA_like_3"/>
    <property type="match status" value="1"/>
</dbReference>
<dbReference type="InterPro" id="IPR005119">
    <property type="entry name" value="LysR_subst-bd"/>
</dbReference>
<protein>
    <submittedName>
        <fullName evidence="6">LysR family transcriptional regulator</fullName>
    </submittedName>
</protein>
<gene>
    <name evidence="6" type="ORF">LMG32879_002253</name>
</gene>
<accession>A0AA35Y423</accession>
<dbReference type="Pfam" id="PF00126">
    <property type="entry name" value="HTH_1"/>
    <property type="match status" value="1"/>
</dbReference>
<organism evidence="6 7">
    <name type="scientific">Brytella acorum</name>
    <dbReference type="NCBI Taxonomy" id="2959299"/>
    <lineage>
        <taxon>Bacteria</taxon>
        <taxon>Pseudomonadati</taxon>
        <taxon>Pseudomonadota</taxon>
        <taxon>Alphaproteobacteria</taxon>
        <taxon>Acetobacterales</taxon>
        <taxon>Acetobacteraceae</taxon>
        <taxon>Brytella</taxon>
    </lineage>
</organism>
<evidence type="ECO:0000256" key="3">
    <source>
        <dbReference type="ARBA" id="ARBA00023125"/>
    </source>
</evidence>
<name>A0AA35Y423_9PROT</name>
<comment type="similarity">
    <text evidence="1">Belongs to the LysR transcriptional regulatory family.</text>
</comment>
<dbReference type="FunFam" id="3.40.190.290:FF:000001">
    <property type="entry name" value="Transcriptional regulator, LysR family"/>
    <property type="match status" value="1"/>
</dbReference>
<dbReference type="EMBL" id="CATKSH010000014">
    <property type="protein sequence ID" value="CAI9121406.1"/>
    <property type="molecule type" value="Genomic_DNA"/>
</dbReference>
<proteinExistence type="inferred from homology"/>
<dbReference type="GO" id="GO:0043565">
    <property type="term" value="F:sequence-specific DNA binding"/>
    <property type="evidence" value="ECO:0007669"/>
    <property type="project" value="TreeGrafter"/>
</dbReference>